<accession>A0A2Z2KEV6</accession>
<dbReference type="Gene3D" id="3.20.20.150">
    <property type="entry name" value="Divalent-metal-dependent TIM barrel enzymes"/>
    <property type="match status" value="1"/>
</dbReference>
<dbReference type="InterPro" id="IPR036237">
    <property type="entry name" value="Xyl_isomerase-like_sf"/>
</dbReference>
<dbReference type="Proteomes" id="UP000249890">
    <property type="component" value="Chromosome"/>
</dbReference>
<dbReference type="KEGG" id="pdh:B9T62_13195"/>
<evidence type="ECO:0000313" key="3">
    <source>
        <dbReference type="Proteomes" id="UP000249890"/>
    </source>
</evidence>
<dbReference type="PANTHER" id="PTHR12110">
    <property type="entry name" value="HYDROXYPYRUVATE ISOMERASE"/>
    <property type="match status" value="1"/>
</dbReference>
<organism evidence="2 3">
    <name type="scientific">Paenibacillus donghaensis</name>
    <dbReference type="NCBI Taxonomy" id="414771"/>
    <lineage>
        <taxon>Bacteria</taxon>
        <taxon>Bacillati</taxon>
        <taxon>Bacillota</taxon>
        <taxon>Bacilli</taxon>
        <taxon>Bacillales</taxon>
        <taxon>Paenibacillaceae</taxon>
        <taxon>Paenibacillus</taxon>
    </lineage>
</organism>
<feature type="domain" description="Xylose isomerase-like TIM barrel" evidence="1">
    <location>
        <begin position="29"/>
        <end position="245"/>
    </location>
</feature>
<evidence type="ECO:0000313" key="2">
    <source>
        <dbReference type="EMBL" id="ASA21643.1"/>
    </source>
</evidence>
<evidence type="ECO:0000259" key="1">
    <source>
        <dbReference type="Pfam" id="PF01261"/>
    </source>
</evidence>
<dbReference type="SUPFAM" id="SSF51658">
    <property type="entry name" value="Xylose isomerase-like"/>
    <property type="match status" value="1"/>
</dbReference>
<dbReference type="Pfam" id="PF01261">
    <property type="entry name" value="AP_endonuc_2"/>
    <property type="match status" value="1"/>
</dbReference>
<keyword evidence="3" id="KW-1185">Reference proteome</keyword>
<name>A0A2Z2KEV6_9BACL</name>
<dbReference type="AlphaFoldDB" id="A0A2Z2KEV6"/>
<protein>
    <recommendedName>
        <fullName evidence="1">Xylose isomerase-like TIM barrel domain-containing protein</fullName>
    </recommendedName>
</protein>
<dbReference type="InterPro" id="IPR050312">
    <property type="entry name" value="IolE/XylAMocC-like"/>
</dbReference>
<dbReference type="InterPro" id="IPR013022">
    <property type="entry name" value="Xyl_isomerase-like_TIM-brl"/>
</dbReference>
<dbReference type="OrthoDB" id="9134306at2"/>
<gene>
    <name evidence="2" type="ORF">B9T62_13195</name>
</gene>
<dbReference type="RefSeq" id="WP_087915652.1">
    <property type="nucleotide sequence ID" value="NZ_CP021780.1"/>
</dbReference>
<dbReference type="EMBL" id="CP021780">
    <property type="protein sequence ID" value="ASA21643.1"/>
    <property type="molecule type" value="Genomic_DNA"/>
</dbReference>
<proteinExistence type="predicted"/>
<sequence length="268" mass="30380">MSKKVSIMVPDFINPIGNKYETDIQYKMLRAVGFDGFEVALWSDEDFIAIENYSRMNDKYELDFSAVVTVADLALGFDHPQNERILHLLESIDNGCIVKIPIQRVAPGVAPSNPKGDAIAINWLNKALEIAERRNITILLYAHIGHWIERHEDAARLCHKIIHPNLGLVFNVIHWFAVSGMNLSQTLQDIAPYLKQVSLTGTRKSPYGTWGVATFEPLYEGELDLLLLLSEVKKVGFRGMYNVMLWGWSGDIISKLERSILILQDNEK</sequence>
<reference evidence="2 3" key="1">
    <citation type="submission" date="2017-06" db="EMBL/GenBank/DDBJ databases">
        <title>Complete genome sequence of Paenibacillus donghaensis KCTC 13049T isolated from East Sea sediment, South Korea.</title>
        <authorList>
            <person name="Jung B.K."/>
            <person name="Hong S.-J."/>
            <person name="Shin J.-H."/>
        </authorList>
    </citation>
    <scope>NUCLEOTIDE SEQUENCE [LARGE SCALE GENOMIC DNA]</scope>
    <source>
        <strain evidence="2 3">KCTC 13049</strain>
    </source>
</reference>